<dbReference type="PANTHER" id="PTHR44845">
    <property type="entry name" value="CARRIER DOMAIN-CONTAINING PROTEIN"/>
    <property type="match status" value="1"/>
</dbReference>
<evidence type="ECO:0000256" key="14">
    <source>
        <dbReference type="ARBA" id="ARBA00022857"/>
    </source>
</evidence>
<protein>
    <recommendedName>
        <fullName evidence="20">Alpha-aminoadipate reductase</fullName>
        <ecNumber evidence="9">1.2.1.31</ecNumber>
        <ecNumber evidence="8">1.2.1.95</ecNumber>
        <ecNumber evidence="7">4.1.3.27</ecNumber>
    </recommendedName>
    <alternativeName>
        <fullName evidence="19">L-aminoadipate-semialdehyde dehydrogenase</fullName>
    </alternativeName>
</protein>
<dbReference type="InterPro" id="IPR009081">
    <property type="entry name" value="PP-bd_ACP"/>
</dbReference>
<keyword evidence="15" id="KW-0560">Oxidoreductase</keyword>
<dbReference type="SUPFAM" id="SSF47336">
    <property type="entry name" value="ACP-like"/>
    <property type="match status" value="1"/>
</dbReference>
<comment type="catalytic activity">
    <reaction evidence="21">
        <text>(S)-2-amino-6-oxohexanoate + AMP + diphosphate + NADP(+) = L-2-aminoadipate + ATP + NADPH + H(+)</text>
        <dbReference type="Rhea" id="RHEA:46936"/>
        <dbReference type="ChEBI" id="CHEBI:15378"/>
        <dbReference type="ChEBI" id="CHEBI:30616"/>
        <dbReference type="ChEBI" id="CHEBI:33019"/>
        <dbReference type="ChEBI" id="CHEBI:57783"/>
        <dbReference type="ChEBI" id="CHEBI:58321"/>
        <dbReference type="ChEBI" id="CHEBI:58349"/>
        <dbReference type="ChEBI" id="CHEBI:58672"/>
        <dbReference type="ChEBI" id="CHEBI:456215"/>
        <dbReference type="EC" id="1.2.1.95"/>
    </reaction>
</comment>
<evidence type="ECO:0000256" key="22">
    <source>
        <dbReference type="ARBA" id="ARBA00048414"/>
    </source>
</evidence>
<dbReference type="SUPFAM" id="SSF56801">
    <property type="entry name" value="Acetyl-CoA synthetase-like"/>
    <property type="match status" value="1"/>
</dbReference>
<keyword evidence="11" id="KW-0597">Phosphoprotein</keyword>
<dbReference type="PROSITE" id="PS00012">
    <property type="entry name" value="PHOSPHOPANTETHEINE"/>
    <property type="match status" value="1"/>
</dbReference>
<evidence type="ECO:0000256" key="12">
    <source>
        <dbReference type="ARBA" id="ARBA00022605"/>
    </source>
</evidence>
<dbReference type="EC" id="1.2.1.31" evidence="9"/>
<evidence type="ECO:0000256" key="15">
    <source>
        <dbReference type="ARBA" id="ARBA00023002"/>
    </source>
</evidence>
<evidence type="ECO:0000256" key="10">
    <source>
        <dbReference type="ARBA" id="ARBA00022450"/>
    </source>
</evidence>
<dbReference type="Pfam" id="PF00550">
    <property type="entry name" value="PP-binding"/>
    <property type="match status" value="1"/>
</dbReference>
<dbReference type="SUPFAM" id="SSF51735">
    <property type="entry name" value="NAD(P)-binding Rossmann-fold domains"/>
    <property type="match status" value="1"/>
</dbReference>
<dbReference type="InterPro" id="IPR005256">
    <property type="entry name" value="Anth_synth_I_PabB"/>
</dbReference>
<dbReference type="InterPro" id="IPR019999">
    <property type="entry name" value="Anth_synth_I-like"/>
</dbReference>
<evidence type="ECO:0000256" key="2">
    <source>
        <dbReference type="ARBA" id="ARBA00003499"/>
    </source>
</evidence>
<keyword evidence="12" id="KW-0028">Amino-acid biosynthesis</keyword>
<dbReference type="GO" id="GO:0000162">
    <property type="term" value="P:L-tryptophan biosynthetic process"/>
    <property type="evidence" value="ECO:0007669"/>
    <property type="project" value="UniProtKB-KW"/>
</dbReference>
<dbReference type="InterPro" id="IPR015890">
    <property type="entry name" value="Chorismate_C"/>
</dbReference>
<keyword evidence="14" id="KW-0521">NADP</keyword>
<dbReference type="InterPro" id="IPR045851">
    <property type="entry name" value="AMP-bd_C_sf"/>
</dbReference>
<dbReference type="Pfam" id="PF00425">
    <property type="entry name" value="Chorismate_bind"/>
    <property type="match status" value="1"/>
</dbReference>
<dbReference type="PRINTS" id="PR00095">
    <property type="entry name" value="ANTSNTHASEI"/>
</dbReference>
<dbReference type="InterPro" id="IPR000873">
    <property type="entry name" value="AMP-dep_synth/lig_dom"/>
</dbReference>
<dbReference type="NCBIfam" id="TIGR01746">
    <property type="entry name" value="Thioester-redct"/>
    <property type="match status" value="1"/>
</dbReference>
<accession>A0AAD6J1A7</accession>
<dbReference type="GO" id="GO:0004049">
    <property type="term" value="F:anthranilate synthase activity"/>
    <property type="evidence" value="ECO:0007669"/>
    <property type="project" value="UniProtKB-EC"/>
</dbReference>
<dbReference type="GO" id="GO:0031177">
    <property type="term" value="F:phosphopantetheine binding"/>
    <property type="evidence" value="ECO:0007669"/>
    <property type="project" value="InterPro"/>
</dbReference>
<dbReference type="NCBIfam" id="TIGR00564">
    <property type="entry name" value="trpE_most"/>
    <property type="match status" value="1"/>
</dbReference>
<comment type="catalytic activity">
    <reaction evidence="22">
        <text>(S)-2-amino-6-oxohexanoate + NAD(+) + H2O = L-2-aminoadipate + NADH + 2 H(+)</text>
        <dbReference type="Rhea" id="RHEA:12308"/>
        <dbReference type="ChEBI" id="CHEBI:15377"/>
        <dbReference type="ChEBI" id="CHEBI:15378"/>
        <dbReference type="ChEBI" id="CHEBI:57540"/>
        <dbReference type="ChEBI" id="CHEBI:57945"/>
        <dbReference type="ChEBI" id="CHEBI:58321"/>
        <dbReference type="ChEBI" id="CHEBI:58672"/>
        <dbReference type="EC" id="1.2.1.31"/>
    </reaction>
</comment>
<dbReference type="SMART" id="SM00823">
    <property type="entry name" value="PKS_PP"/>
    <property type="match status" value="1"/>
</dbReference>
<dbReference type="PANTHER" id="PTHR44845:SF1">
    <property type="entry name" value="L-2-AMINOADIPATE REDUCTASE"/>
    <property type="match status" value="1"/>
</dbReference>
<dbReference type="InterPro" id="IPR005801">
    <property type="entry name" value="ADC_synthase"/>
</dbReference>
<evidence type="ECO:0000256" key="1">
    <source>
        <dbReference type="ARBA" id="ARBA00001957"/>
    </source>
</evidence>
<dbReference type="EC" id="4.1.3.27" evidence="7"/>
<dbReference type="Pfam" id="PF00501">
    <property type="entry name" value="AMP-binding"/>
    <property type="match status" value="1"/>
</dbReference>
<sequence>MQAVNENIEPRLERWADRLKNLTTPSLTSVADYPKPAESRVVEAVHAITLPESTRFSLLQLAITDGSNYASPFTILLAAFAILAFRITGDEDISLATSAETKEPYVLRLPITGQTSFISVLGAVQKAEQIGAADAVPFSALLSYLQKKSKSKTPPSLFRLSLYHAPDAPSKQFLASNELNTDLNIYVELKPLSQAASLRSSALIPDITLSAHYNQLVFSKARISVMIEQLLQIVQIGAANPSVSVGGISLITPSQTDILPDPKKDLNWGSFRGAIHDIFAANAKKHPDRPCVVETPDFTEPDSVERVFTYRQIDEASNILAHHLIQSGIKLGDVVMVYAYRGVDLVVAVFGVLKAGGTFSVIDPQYPPNRQNIYLSVAKPKALVVIEKAGTLSSTVLKYIDDELALVTRVPALAIQADGSLLGGKDAEGKDVLAGYAELRAQNPGVIVGPDSNPTLSFTSGSEGIPKGVRGRHFSLTYYFPWMAERFGLSENDRFTMLSGIAHDPIQRDMFTPLFLGARLYVPTMNDIGTPGRLAEWMAETKCTVTHLTPAMGQLLSAQATAEIPSLHHAFFVGDILTKRDCLRLQTLARNVNVVNMYGTTETQRAVSYLEIPSLTRDSTFTQSQKDVIAAGKGMLDVQLLVVNRHDRSQVCGVGEIGELYVRAAGLAEGYLQLPELTQQKFVKNWFVSEDHWKTQEAGGDESWRNFYMGPRDRLYRSGDLGRYTPNGDVECSGRADDQVKIRGFRIELGEIDTHLSQHPLVRENVTLVKRDKDEEPTLVSYIVPLQNDELEAMESAEDTAVEGEDDVGDDIVRRLRRYRKLIQDIKKYLATKLPAYAVPTVVVPMARMPLNPNGKVDKPRLPFPDTATLAAATGRRRRRLTSTAGEPMDAYDAEWSPTARALRDIWKGLLPMVTEKIQLTDGFFELGGHSILATRMIFEVRNRFATEIPLGLVFKQPTLGALAAEVERISQNNDMGLDSLPESSSTAGPQEPEYARDARELADRLPQSFEPAAGTDESKEYNVFLTGCTGFLGAFLLRELLGRQSLRVKVYAHVRADTVEKGFDRIKASCEAYSTWSEDWADRIVPVIGDLGKENLGVDESTWKKLAADADFVIHNGAQVHWVYPYSTLRAANVLGTLAAIDLCAKAKPKTFAFVSSTSVLDNDHYVALSDAILEQGGSGVPESDDLEGSATGLGTGYGQTKWASEYIAREAGKRGLRGTIIRPGYVTGDTLTGVTNTDDFLVRMIKGCIQLGQTPDIHNTVNMVPVDHVARVVVASALYPPATPLAVAQVTSHPRLRFNQFLATLDAYGYGVSRVDYIPWRIALEKHVTEISKDNALYPLLHFVCDNLPQSTKAPELDDANARQALEKYDERWVEGSGVDEGLMGVYLAYLIKIGFLEAPSQAGGKPLPKVEIRVEPPLEALSDLIRSNSQKADAPNIYPLCTSISADLLTPSGAYLKLTHATKPENSFLFESAPNTGSIGRYSFVGIEPRKVIKTGPGHGPEVDPLTVLQEELDQYRIAKVPGLKLPPLSGGAIGYVAYDCVKYFEPKTARPLKDILEVPEALFMLFDTIVAFDHFFQKVQVITHVHLNTSSPSDSEITDFYTSAHDTLSMVVKTLMEPKIPLPEQPPIVLNQQFTSNIGQDGYEAHVRKLKEHIIKGDIIQAVPSQRFARPTTVHPFNIYRQLRTVNPSPYLFYVDCADFSLVGASPELLVKATASKIVTHPIAGTLPRGETPEEDAANAARLSASIKDRAEHVMLVDLARNDVNRVCDPLTVKVDHLMNVERFSHVMHLVSQVSGMLAPDKTRFDAFRSIFPAGTVSGAPKVRAMELIAECEGEKRGVYGGAVGYWGYDDHMDTCIALRTMTVKGGIAYLQAGGGIVYDSVPFDEWEETMNKAKSNMITIKGAEELYASETA</sequence>
<name>A0AAD6J1A7_DREDA</name>
<dbReference type="Gene3D" id="3.30.300.30">
    <property type="match status" value="1"/>
</dbReference>
<proteinExistence type="inferred from homology"/>
<dbReference type="Gene3D" id="3.40.50.720">
    <property type="entry name" value="NAD(P)-binding Rossmann-like Domain"/>
    <property type="match status" value="1"/>
</dbReference>
<evidence type="ECO:0000256" key="19">
    <source>
        <dbReference type="ARBA" id="ARBA00031335"/>
    </source>
</evidence>
<evidence type="ECO:0000256" key="17">
    <source>
        <dbReference type="ARBA" id="ARBA00023154"/>
    </source>
</evidence>
<evidence type="ECO:0000256" key="3">
    <source>
        <dbReference type="ARBA" id="ARBA00004827"/>
    </source>
</evidence>
<evidence type="ECO:0000256" key="9">
    <source>
        <dbReference type="ARBA" id="ARBA00013073"/>
    </source>
</evidence>
<dbReference type="GO" id="GO:0004043">
    <property type="term" value="F:L-aminoadipate-semialdehyde dehydrogenase [NAD(P)+] activity"/>
    <property type="evidence" value="ECO:0007669"/>
    <property type="project" value="UniProtKB-EC"/>
</dbReference>
<dbReference type="InterPro" id="IPR042099">
    <property type="entry name" value="ANL_N_sf"/>
</dbReference>
<evidence type="ECO:0000256" key="18">
    <source>
        <dbReference type="ARBA" id="ARBA00023239"/>
    </source>
</evidence>
<keyword evidence="18" id="KW-0456">Lyase</keyword>
<evidence type="ECO:0000256" key="8">
    <source>
        <dbReference type="ARBA" id="ARBA00012913"/>
    </source>
</evidence>
<dbReference type="InterPro" id="IPR036736">
    <property type="entry name" value="ACP-like_sf"/>
</dbReference>
<comment type="function">
    <text evidence="2">Catalyzes the activation of alpha-aminoadipate by ATP-dependent adenylation and the reduction of activated alpha-aminoadipate by NADPH. The activated alpha-aminoadipate is bound to the phosphopantheinyl group of the enzyme itself before it is reduced to (S)-2-amino-6-oxohexanoate.</text>
</comment>
<gene>
    <name evidence="26" type="ORF">Dda_4441</name>
</gene>
<dbReference type="InterPro" id="IPR036291">
    <property type="entry name" value="NAD(P)-bd_dom_sf"/>
</dbReference>
<evidence type="ECO:0000256" key="24">
    <source>
        <dbReference type="SAM" id="MobiDB-lite"/>
    </source>
</evidence>
<comment type="caution">
    <text evidence="26">The sequence shown here is derived from an EMBL/GenBank/DDBJ whole genome shotgun (WGS) entry which is preliminary data.</text>
</comment>
<evidence type="ECO:0000256" key="16">
    <source>
        <dbReference type="ARBA" id="ARBA00023141"/>
    </source>
</evidence>
<evidence type="ECO:0000313" key="26">
    <source>
        <dbReference type="EMBL" id="KAJ6260217.1"/>
    </source>
</evidence>
<evidence type="ECO:0000256" key="4">
    <source>
        <dbReference type="ARBA" id="ARBA00004873"/>
    </source>
</evidence>
<comment type="similarity">
    <text evidence="5">Belongs to the ATP-dependent AMP-binding enzyme family.</text>
</comment>
<dbReference type="InterPro" id="IPR020845">
    <property type="entry name" value="AMP-binding_CS"/>
</dbReference>
<dbReference type="InterPro" id="IPR006162">
    <property type="entry name" value="Ppantetheine_attach_site"/>
</dbReference>
<keyword evidence="17" id="KW-0457">Lysine biosynthesis</keyword>
<dbReference type="InterPro" id="IPR010080">
    <property type="entry name" value="Thioester_reductase-like_dom"/>
</dbReference>
<dbReference type="InterPro" id="IPR010071">
    <property type="entry name" value="AA_adenyl_dom"/>
</dbReference>
<comment type="catalytic activity">
    <reaction evidence="23">
        <text>(S)-2-amino-6-oxohexanoate + NADP(+) + H2O = L-2-aminoadipate + NADPH + 2 H(+)</text>
        <dbReference type="Rhea" id="RHEA:12304"/>
        <dbReference type="ChEBI" id="CHEBI:15377"/>
        <dbReference type="ChEBI" id="CHEBI:15378"/>
        <dbReference type="ChEBI" id="CHEBI:57783"/>
        <dbReference type="ChEBI" id="CHEBI:58321"/>
        <dbReference type="ChEBI" id="CHEBI:58349"/>
        <dbReference type="ChEBI" id="CHEBI:58672"/>
        <dbReference type="EC" id="1.2.1.31"/>
    </reaction>
</comment>
<evidence type="ECO:0000256" key="6">
    <source>
        <dbReference type="ARBA" id="ARBA00009562"/>
    </source>
</evidence>
<keyword evidence="13" id="KW-0822">Tryptophan biosynthesis</keyword>
<dbReference type="InterPro" id="IPR006805">
    <property type="entry name" value="Anth_synth_I_N"/>
</dbReference>
<evidence type="ECO:0000313" key="27">
    <source>
        <dbReference type="Proteomes" id="UP001221413"/>
    </source>
</evidence>
<dbReference type="EC" id="1.2.1.95" evidence="8"/>
<feature type="region of interest" description="Disordered" evidence="24">
    <location>
        <begin position="974"/>
        <end position="996"/>
    </location>
</feature>
<dbReference type="Proteomes" id="UP001221413">
    <property type="component" value="Unassembled WGS sequence"/>
</dbReference>
<dbReference type="Gene3D" id="3.60.120.10">
    <property type="entry name" value="Anthranilate synthase"/>
    <property type="match status" value="1"/>
</dbReference>
<dbReference type="NCBIfam" id="TIGR01733">
    <property type="entry name" value="AA-adenyl-dom"/>
    <property type="match status" value="1"/>
</dbReference>
<evidence type="ECO:0000256" key="13">
    <source>
        <dbReference type="ARBA" id="ARBA00022822"/>
    </source>
</evidence>
<reference evidence="26" key="1">
    <citation type="submission" date="2023-01" db="EMBL/GenBank/DDBJ databases">
        <title>The chitinases involved in constricting ring structure development in the nematode-trapping fungus Drechslerella dactyloides.</title>
        <authorList>
            <person name="Wang R."/>
            <person name="Zhang L."/>
            <person name="Tang P."/>
            <person name="Li S."/>
            <person name="Liang L."/>
        </authorList>
    </citation>
    <scope>NUCLEOTIDE SEQUENCE</scope>
    <source>
        <strain evidence="26">YMF1.00031</strain>
    </source>
</reference>
<dbReference type="Gene3D" id="1.10.1200.10">
    <property type="entry name" value="ACP-like"/>
    <property type="match status" value="1"/>
</dbReference>
<dbReference type="FunFam" id="3.40.50.720:FF:000787">
    <property type="entry name" value="L-2-aminoadipate reductase"/>
    <property type="match status" value="1"/>
</dbReference>
<evidence type="ECO:0000256" key="11">
    <source>
        <dbReference type="ARBA" id="ARBA00022553"/>
    </source>
</evidence>
<dbReference type="GO" id="GO:0019878">
    <property type="term" value="P:lysine biosynthetic process via aminoadipic acid"/>
    <property type="evidence" value="ECO:0007669"/>
    <property type="project" value="UniProtKB-ARBA"/>
</dbReference>
<keyword evidence="27" id="KW-1185">Reference proteome</keyword>
<dbReference type="Gene3D" id="3.30.559.30">
    <property type="entry name" value="Nonribosomal peptide synthetase, condensation domain"/>
    <property type="match status" value="1"/>
</dbReference>
<dbReference type="NCBIfam" id="TIGR03443">
    <property type="entry name" value="alpha_am_amid"/>
    <property type="match status" value="1"/>
</dbReference>
<dbReference type="EMBL" id="JAQGDS010000005">
    <property type="protein sequence ID" value="KAJ6260217.1"/>
    <property type="molecule type" value="Genomic_DNA"/>
</dbReference>
<comment type="cofactor">
    <cofactor evidence="1">
        <name>pantetheine 4'-phosphate</name>
        <dbReference type="ChEBI" id="CHEBI:47942"/>
    </cofactor>
</comment>
<evidence type="ECO:0000256" key="23">
    <source>
        <dbReference type="ARBA" id="ARBA00049537"/>
    </source>
</evidence>
<dbReference type="InterPro" id="IPR014397">
    <property type="entry name" value="Lys2"/>
</dbReference>
<evidence type="ECO:0000256" key="20">
    <source>
        <dbReference type="ARBA" id="ARBA00032195"/>
    </source>
</evidence>
<evidence type="ECO:0000256" key="7">
    <source>
        <dbReference type="ARBA" id="ARBA00012266"/>
    </source>
</evidence>
<evidence type="ECO:0000256" key="21">
    <source>
        <dbReference type="ARBA" id="ARBA00048260"/>
    </source>
</evidence>
<dbReference type="PROSITE" id="PS50075">
    <property type="entry name" value="CARRIER"/>
    <property type="match status" value="1"/>
</dbReference>
<comment type="similarity">
    <text evidence="6">Belongs to the anthranilate synthase component I family.</text>
</comment>
<feature type="domain" description="Carrier" evidence="25">
    <location>
        <begin position="894"/>
        <end position="971"/>
    </location>
</feature>
<evidence type="ECO:0000259" key="25">
    <source>
        <dbReference type="PROSITE" id="PS50075"/>
    </source>
</evidence>
<evidence type="ECO:0000256" key="5">
    <source>
        <dbReference type="ARBA" id="ARBA00006432"/>
    </source>
</evidence>
<dbReference type="InterPro" id="IPR020806">
    <property type="entry name" value="PKS_PP-bd"/>
</dbReference>
<dbReference type="PROSITE" id="PS00455">
    <property type="entry name" value="AMP_BINDING"/>
    <property type="match status" value="1"/>
</dbReference>
<organism evidence="26 27">
    <name type="scientific">Drechslerella dactyloides</name>
    <name type="common">Nematode-trapping fungus</name>
    <name type="synonym">Arthrobotrys dactyloides</name>
    <dbReference type="NCBI Taxonomy" id="74499"/>
    <lineage>
        <taxon>Eukaryota</taxon>
        <taxon>Fungi</taxon>
        <taxon>Dikarya</taxon>
        <taxon>Ascomycota</taxon>
        <taxon>Pezizomycotina</taxon>
        <taxon>Orbiliomycetes</taxon>
        <taxon>Orbiliales</taxon>
        <taxon>Orbiliaceae</taxon>
        <taxon>Drechslerella</taxon>
    </lineage>
</organism>
<dbReference type="SUPFAM" id="SSF56322">
    <property type="entry name" value="ADC synthase"/>
    <property type="match status" value="1"/>
</dbReference>
<dbReference type="InterPro" id="IPR013120">
    <property type="entry name" value="FAR_NAD-bd"/>
</dbReference>
<comment type="pathway">
    <text evidence="4">Amino-acid biosynthesis; L-tryptophan biosynthesis; L-tryptophan from chorismate: step 1/5.</text>
</comment>
<dbReference type="Pfam" id="PF04715">
    <property type="entry name" value="Anth_synt_I_N"/>
    <property type="match status" value="1"/>
</dbReference>
<keyword evidence="16" id="KW-0057">Aromatic amino acid biosynthesis</keyword>
<dbReference type="SUPFAM" id="SSF52777">
    <property type="entry name" value="CoA-dependent acyltransferases"/>
    <property type="match status" value="1"/>
</dbReference>
<dbReference type="Pfam" id="PF07993">
    <property type="entry name" value="NAD_binding_4"/>
    <property type="match status" value="1"/>
</dbReference>
<dbReference type="CDD" id="cd05235">
    <property type="entry name" value="SDR_e1"/>
    <property type="match status" value="1"/>
</dbReference>
<dbReference type="Gene3D" id="3.40.50.12780">
    <property type="entry name" value="N-terminal domain of ligase-like"/>
    <property type="match status" value="1"/>
</dbReference>
<keyword evidence="10" id="KW-0596">Phosphopantetheine</keyword>
<comment type="pathway">
    <text evidence="3">Amino-acid biosynthesis; L-lysine biosynthesis via AAA pathway; L-lysine from L-alpha-aminoadipate (fungal route): step 1/3.</text>
</comment>